<evidence type="ECO:0000256" key="4">
    <source>
        <dbReference type="PROSITE-ProRule" id="PRU01161"/>
    </source>
</evidence>
<dbReference type="Pfam" id="PF01734">
    <property type="entry name" value="Patatin"/>
    <property type="match status" value="1"/>
</dbReference>
<feature type="short sequence motif" description="GXGXXG" evidence="4">
    <location>
        <begin position="9"/>
        <end position="14"/>
    </location>
</feature>
<keyword evidence="1 4" id="KW-0378">Hydrolase</keyword>
<dbReference type="RefSeq" id="WP_132223814.1">
    <property type="nucleotide sequence ID" value="NZ_JANKBG010000003.1"/>
</dbReference>
<dbReference type="SUPFAM" id="SSF52151">
    <property type="entry name" value="FabD/lysophospholipase-like"/>
    <property type="match status" value="1"/>
</dbReference>
<dbReference type="GO" id="GO:0016787">
    <property type="term" value="F:hydrolase activity"/>
    <property type="evidence" value="ECO:0007669"/>
    <property type="project" value="UniProtKB-UniRule"/>
</dbReference>
<reference evidence="6 7" key="1">
    <citation type="submission" date="2019-03" db="EMBL/GenBank/DDBJ databases">
        <title>Genomic Encyclopedia of Type Strains, Phase IV (KMG-IV): sequencing the most valuable type-strain genomes for metagenomic binning, comparative biology and taxonomic classification.</title>
        <authorList>
            <person name="Goeker M."/>
        </authorList>
    </citation>
    <scope>NUCLEOTIDE SEQUENCE [LARGE SCALE GENOMIC DNA]</scope>
    <source>
        <strain evidence="6 7">DSM 29481</strain>
    </source>
</reference>
<keyword evidence="2 4" id="KW-0442">Lipid degradation</keyword>
<dbReference type="InterPro" id="IPR050301">
    <property type="entry name" value="NTE"/>
</dbReference>
<dbReference type="Gene3D" id="3.40.1090.10">
    <property type="entry name" value="Cytosolic phospholipase A2 catalytic domain"/>
    <property type="match status" value="2"/>
</dbReference>
<feature type="short sequence motif" description="GXSXG" evidence="4">
    <location>
        <begin position="36"/>
        <end position="40"/>
    </location>
</feature>
<dbReference type="PANTHER" id="PTHR14226:SF25">
    <property type="entry name" value="PHOSPHOESTERASE"/>
    <property type="match status" value="1"/>
</dbReference>
<evidence type="ECO:0000256" key="2">
    <source>
        <dbReference type="ARBA" id="ARBA00022963"/>
    </source>
</evidence>
<dbReference type="AlphaFoldDB" id="A0A4V6P250"/>
<proteinExistence type="predicted"/>
<feature type="active site" description="Proton acceptor" evidence="4">
    <location>
        <position position="177"/>
    </location>
</feature>
<dbReference type="InterPro" id="IPR002641">
    <property type="entry name" value="PNPLA_dom"/>
</dbReference>
<organism evidence="6 7">
    <name type="scientific">Longicatena caecimuris</name>
    <dbReference type="NCBI Taxonomy" id="1796635"/>
    <lineage>
        <taxon>Bacteria</taxon>
        <taxon>Bacillati</taxon>
        <taxon>Bacillota</taxon>
        <taxon>Erysipelotrichia</taxon>
        <taxon>Erysipelotrichales</taxon>
        <taxon>Erysipelotrichaceae</taxon>
        <taxon>Longicatena</taxon>
    </lineage>
</organism>
<keyword evidence="7" id="KW-1185">Reference proteome</keyword>
<comment type="caution">
    <text evidence="6">The sequence shown here is derived from an EMBL/GenBank/DDBJ whole genome shotgun (WGS) entry which is preliminary data.</text>
</comment>
<evidence type="ECO:0000256" key="3">
    <source>
        <dbReference type="ARBA" id="ARBA00023098"/>
    </source>
</evidence>
<dbReference type="Proteomes" id="UP000295773">
    <property type="component" value="Unassembled WGS sequence"/>
</dbReference>
<feature type="domain" description="PNPLA" evidence="5">
    <location>
        <begin position="5"/>
        <end position="190"/>
    </location>
</feature>
<dbReference type="PANTHER" id="PTHR14226">
    <property type="entry name" value="NEUROPATHY TARGET ESTERASE/SWISS CHEESE D.MELANOGASTER"/>
    <property type="match status" value="1"/>
</dbReference>
<name>A0A4V6P250_9FIRM</name>
<dbReference type="EMBL" id="SMBP01000003">
    <property type="protein sequence ID" value="TCU62644.1"/>
    <property type="molecule type" value="Genomic_DNA"/>
</dbReference>
<keyword evidence="3 4" id="KW-0443">Lipid metabolism</keyword>
<evidence type="ECO:0000313" key="6">
    <source>
        <dbReference type="EMBL" id="TCU62644.1"/>
    </source>
</evidence>
<dbReference type="PROSITE" id="PS51635">
    <property type="entry name" value="PNPLA"/>
    <property type="match status" value="1"/>
</dbReference>
<dbReference type="CDD" id="cd07209">
    <property type="entry name" value="Pat_hypo_Ecoli_Z1214_like"/>
    <property type="match status" value="1"/>
</dbReference>
<dbReference type="InterPro" id="IPR016035">
    <property type="entry name" value="Acyl_Trfase/lysoPLipase"/>
</dbReference>
<protein>
    <submittedName>
        <fullName evidence="6">Patatin-like phospholipase</fullName>
    </submittedName>
</protein>
<accession>A0A4V6P250</accession>
<feature type="short sequence motif" description="DGA/G" evidence="4">
    <location>
        <begin position="177"/>
        <end position="179"/>
    </location>
</feature>
<dbReference type="GO" id="GO:0016042">
    <property type="term" value="P:lipid catabolic process"/>
    <property type="evidence" value="ECO:0007669"/>
    <property type="project" value="UniProtKB-UniRule"/>
</dbReference>
<sequence>MKRALVLGGGGSKGAYEIGVWKALDEMHQQFDLVCGTSIGAMIGVLYVQHDYPKAYDLWKDLKVEDIMVNGVNLDKDIELIMSQKGKYADFLSSYIHHKGADITPFIETITPLFDADAFFNSDIDYACMTVNFTRRQPHPFLKQKMDRDRVIDYVLASASCFPAFPMKEIDGEYYLDGGYHDNVPIELARSLGAQQIVAVDLKAVGKNQIHEPQEDTIYIEPYVPLGSFLLFDTKRIHRNMQLGYQDTMKKFHKLLGSIYTFSLNDEKAIAHLDDQLQKALEQIDDLLDHETMLNVVEKVVHHRVLKGLAPYQYHTFPFFALLEKTAWIFGLADIGIWQLQAFVIEILHVADAHISIFEKMKASRISVGDIIVALKNESELEIICYIYQYLLDTQNKQSDRFTGLKAISVVFNDSFLKAYMLYALHMNFLKMEG</sequence>
<evidence type="ECO:0000259" key="5">
    <source>
        <dbReference type="PROSITE" id="PS51635"/>
    </source>
</evidence>
<feature type="active site" description="Nucleophile" evidence="4">
    <location>
        <position position="38"/>
    </location>
</feature>
<evidence type="ECO:0000256" key="1">
    <source>
        <dbReference type="ARBA" id="ARBA00022801"/>
    </source>
</evidence>
<evidence type="ECO:0000313" key="7">
    <source>
        <dbReference type="Proteomes" id="UP000295773"/>
    </source>
</evidence>
<gene>
    <name evidence="6" type="ORF">EDD61_10357</name>
</gene>